<evidence type="ECO:0000259" key="2">
    <source>
        <dbReference type="Pfam" id="PF13568"/>
    </source>
</evidence>
<dbReference type="InterPro" id="IPR025665">
    <property type="entry name" value="Beta-barrel_OMP_2"/>
</dbReference>
<dbReference type="Pfam" id="PF13568">
    <property type="entry name" value="OMP_b-brl_2"/>
    <property type="match status" value="1"/>
</dbReference>
<sequence>MFRNYFFGCLAVLVFSESYAQTATDSIVVDDRYRDDQFYLGVVYNYLIEGPTGTNQSNFSYGLMGGFVRDMPINKRRNVSFGLGFGYAIDQQFSNIRAQETKSGVSYDVIPSNEDFNRNKLRLHRIEFPLEFRWRTSTATDYSFWRIYAGFKFGYIVDAKSTFENNDVQLNFKNEDLRKWQYGLSLSMGYDSFNLYFYYPLTQLYKDGVQLDDGQEIGLKDVRIGLLFHIL</sequence>
<dbReference type="EMBL" id="NBWU01000005">
    <property type="protein sequence ID" value="PCE63192.1"/>
    <property type="molecule type" value="Genomic_DNA"/>
</dbReference>
<name>A0A2A4G627_9FLAO</name>
<organism evidence="3 4">
    <name type="scientific">Sediminicola luteus</name>
    <dbReference type="NCBI Taxonomy" id="319238"/>
    <lineage>
        <taxon>Bacteria</taxon>
        <taxon>Pseudomonadati</taxon>
        <taxon>Bacteroidota</taxon>
        <taxon>Flavobacteriia</taxon>
        <taxon>Flavobacteriales</taxon>
        <taxon>Flavobacteriaceae</taxon>
        <taxon>Sediminicola</taxon>
    </lineage>
</organism>
<reference evidence="3 4" key="1">
    <citation type="submission" date="2017-04" db="EMBL/GenBank/DDBJ databases">
        <title>A new member of the family Flavobacteriaceae isolated from ascidians.</title>
        <authorList>
            <person name="Chen L."/>
        </authorList>
    </citation>
    <scope>NUCLEOTIDE SEQUENCE [LARGE SCALE GENOMIC DNA]</scope>
    <source>
        <strain evidence="3 4">HQA918</strain>
    </source>
</reference>
<dbReference type="RefSeq" id="WP_097443130.1">
    <property type="nucleotide sequence ID" value="NZ_NBWU01000005.1"/>
</dbReference>
<keyword evidence="1" id="KW-0732">Signal</keyword>
<dbReference type="OrthoDB" id="959017at2"/>
<gene>
    <name evidence="3" type="ORF">B7P33_13255</name>
</gene>
<keyword evidence="4" id="KW-1185">Reference proteome</keyword>
<protein>
    <recommendedName>
        <fullName evidence="2">Outer membrane protein beta-barrel domain-containing protein</fullName>
    </recommendedName>
</protein>
<feature type="domain" description="Outer membrane protein beta-barrel" evidence="2">
    <location>
        <begin position="20"/>
        <end position="204"/>
    </location>
</feature>
<feature type="chain" id="PRO_5012110535" description="Outer membrane protein beta-barrel domain-containing protein" evidence="1">
    <location>
        <begin position="21"/>
        <end position="231"/>
    </location>
</feature>
<evidence type="ECO:0000313" key="4">
    <source>
        <dbReference type="Proteomes" id="UP000219559"/>
    </source>
</evidence>
<evidence type="ECO:0000313" key="3">
    <source>
        <dbReference type="EMBL" id="PCE63192.1"/>
    </source>
</evidence>
<accession>A0A2A4G627</accession>
<evidence type="ECO:0000256" key="1">
    <source>
        <dbReference type="SAM" id="SignalP"/>
    </source>
</evidence>
<proteinExistence type="predicted"/>
<dbReference type="Proteomes" id="UP000219559">
    <property type="component" value="Unassembled WGS sequence"/>
</dbReference>
<feature type="signal peptide" evidence="1">
    <location>
        <begin position="1"/>
        <end position="20"/>
    </location>
</feature>
<comment type="caution">
    <text evidence="3">The sequence shown here is derived from an EMBL/GenBank/DDBJ whole genome shotgun (WGS) entry which is preliminary data.</text>
</comment>
<dbReference type="AlphaFoldDB" id="A0A2A4G627"/>